<name>A0ABY4F7X8_9BACT</name>
<protein>
    <submittedName>
        <fullName evidence="2">T9SS type A sorting domain-containing protein</fullName>
    </submittedName>
</protein>
<reference evidence="2 3" key="1">
    <citation type="submission" date="2022-04" db="EMBL/GenBank/DDBJ databases">
        <title>Hymenobacter sp. isolated from the air.</title>
        <authorList>
            <person name="Won M."/>
            <person name="Lee C.-M."/>
            <person name="Woen H.-Y."/>
            <person name="Kwon S.-W."/>
        </authorList>
    </citation>
    <scope>NUCLEOTIDE SEQUENCE [LARGE SCALE GENOMIC DNA]</scope>
    <source>
        <strain evidence="3">5116 S-27</strain>
    </source>
</reference>
<keyword evidence="3" id="KW-1185">Reference proteome</keyword>
<keyword evidence="1" id="KW-0732">Signal</keyword>
<evidence type="ECO:0000313" key="3">
    <source>
        <dbReference type="Proteomes" id="UP000831785"/>
    </source>
</evidence>
<proteinExistence type="predicted"/>
<evidence type="ECO:0000313" key="2">
    <source>
        <dbReference type="EMBL" id="UOQ52019.1"/>
    </source>
</evidence>
<dbReference type="EMBL" id="CP095049">
    <property type="protein sequence ID" value="UOQ52019.1"/>
    <property type="molecule type" value="Genomic_DNA"/>
</dbReference>
<feature type="signal peptide" evidence="1">
    <location>
        <begin position="1"/>
        <end position="25"/>
    </location>
</feature>
<dbReference type="InterPro" id="IPR026444">
    <property type="entry name" value="Secre_tail"/>
</dbReference>
<dbReference type="Proteomes" id="UP000831785">
    <property type="component" value="Chromosome"/>
</dbReference>
<dbReference type="NCBIfam" id="TIGR04183">
    <property type="entry name" value="Por_Secre_tail"/>
    <property type="match status" value="1"/>
</dbReference>
<organism evidence="2 3">
    <name type="scientific">Hymenobacter cellulosivorans</name>
    <dbReference type="NCBI Taxonomy" id="2932249"/>
    <lineage>
        <taxon>Bacteria</taxon>
        <taxon>Pseudomonadati</taxon>
        <taxon>Bacteroidota</taxon>
        <taxon>Cytophagia</taxon>
        <taxon>Cytophagales</taxon>
        <taxon>Hymenobacteraceae</taxon>
        <taxon>Hymenobacter</taxon>
    </lineage>
</organism>
<sequence>MQHPLPSLPRPLALALLTLSFSPLAAQTLTNHGSRISVQPGTFLAVADSLLNLPVGQVYNAGTLQVGRTLRNTGTMTSPGLLRFSGSDQQRLAHNGFGIAKLEADNTGNAPQSLLLVANSLTVDQELRLTTGLIRTTATSTISLPAGAVLVGETAGRTVQGNLRISRTASGSTDFGHGFTLDPQGQNLGLISVTRTSGLHQDGSSYATLGSTGPGIDRIWRITSANAPVAPVAVEVTWPAADDNGFTNRSAAQVWQQAGSSTAWAPTGPRADASSRRISFTTTSLGRFTVGNTQAPLPVELVSFSAERRNTDGLLRWATASEKNSAYFVVESSTDARLFHALGRVAGQGSTTRRSDYQFVDANLARYAASIVYYRLRQVDADGAETLSPVRTLQVPAPTKLVAEAFPVPLPAGQQLQLRVLTGQAGAADLVVVDALGRALLQRRLSLPAGSTTLTLPEAAQWPQGVYQLRLIQVQQHTTLKVVRN</sequence>
<dbReference type="RefSeq" id="WP_244715611.1">
    <property type="nucleotide sequence ID" value="NZ_CP095049.1"/>
</dbReference>
<evidence type="ECO:0000256" key="1">
    <source>
        <dbReference type="SAM" id="SignalP"/>
    </source>
</evidence>
<accession>A0ABY4F7X8</accession>
<gene>
    <name evidence="2" type="ORF">MUN80_19925</name>
</gene>
<feature type="chain" id="PRO_5047115007" evidence="1">
    <location>
        <begin position="26"/>
        <end position="485"/>
    </location>
</feature>